<evidence type="ECO:0000313" key="3">
    <source>
        <dbReference type="EMBL" id="WNM20884.1"/>
    </source>
</evidence>
<dbReference type="Proteomes" id="UP001304515">
    <property type="component" value="Chromosome"/>
</dbReference>
<name>A0AA96EZ14_9FLAO</name>
<dbReference type="KEGG" id="fcj:RN605_09320"/>
<reference evidence="2 4" key="1">
    <citation type="submission" date="2023-09" db="EMBL/GenBank/DDBJ databases">
        <title>Flavobacterium sp. a novel bacteria isolate from Pepper rhizosphere.</title>
        <authorList>
            <person name="Peng Y."/>
            <person name="Lee J."/>
        </authorList>
    </citation>
    <scope>NUCLEOTIDE SEQUENCE</scope>
    <source>
        <strain evidence="2">PMR2A8</strain>
        <strain evidence="3 4">PMTSA4</strain>
    </source>
</reference>
<feature type="signal peptide" evidence="1">
    <location>
        <begin position="1"/>
        <end position="20"/>
    </location>
</feature>
<dbReference type="EMBL" id="CP134878">
    <property type="protein sequence ID" value="WNM19495.1"/>
    <property type="molecule type" value="Genomic_DNA"/>
</dbReference>
<dbReference type="AlphaFoldDB" id="A0AA96EZ14"/>
<accession>A0AA96EYU8</accession>
<dbReference type="EMBL" id="CP134890">
    <property type="protein sequence ID" value="WNM20884.1"/>
    <property type="molecule type" value="Genomic_DNA"/>
</dbReference>
<evidence type="ECO:0008006" key="5">
    <source>
        <dbReference type="Google" id="ProtNLM"/>
    </source>
</evidence>
<keyword evidence="1" id="KW-0732">Signal</keyword>
<dbReference type="RefSeq" id="WP_313324386.1">
    <property type="nucleotide sequence ID" value="NZ_CP134878.1"/>
</dbReference>
<sequence>MKNTLLCLFMIPLFLVYSCAEDTSAPSDASTTVSSYHRTACIAENALNPYDSLGTVYYELYDAYYSSGSVPGTFSATLDSLTVYARASSNFVKLAGSSSYSFGMESEIEDLLSCTSNCVATVVSNSFETSSAISLFDSFLADYDSACSSYEDYMDVHVVVTDYEAEVLADTVLSSSDKRKFLIATSIARFTAYAKKKKPKKNTDPEWALLISNLTASLEGADSSDADAVFGALLTGIMENK</sequence>
<evidence type="ECO:0000313" key="4">
    <source>
        <dbReference type="Proteomes" id="UP001304515"/>
    </source>
</evidence>
<dbReference type="PROSITE" id="PS51257">
    <property type="entry name" value="PROKAR_LIPOPROTEIN"/>
    <property type="match status" value="1"/>
</dbReference>
<proteinExistence type="predicted"/>
<feature type="chain" id="PRO_5044705194" description="Lipoprotein" evidence="1">
    <location>
        <begin position="21"/>
        <end position="241"/>
    </location>
</feature>
<protein>
    <recommendedName>
        <fullName evidence="5">Lipoprotein</fullName>
    </recommendedName>
</protein>
<evidence type="ECO:0000256" key="1">
    <source>
        <dbReference type="SAM" id="SignalP"/>
    </source>
</evidence>
<gene>
    <name evidence="3" type="ORF">RN605_09320</name>
    <name evidence="2" type="ORF">RN608_02150</name>
</gene>
<organism evidence="2">
    <name type="scientific">Flavobacterium capsici</name>
    <dbReference type="NCBI Taxonomy" id="3075618"/>
    <lineage>
        <taxon>Bacteria</taxon>
        <taxon>Pseudomonadati</taxon>
        <taxon>Bacteroidota</taxon>
        <taxon>Flavobacteriia</taxon>
        <taxon>Flavobacteriales</taxon>
        <taxon>Flavobacteriaceae</taxon>
        <taxon>Flavobacterium</taxon>
    </lineage>
</organism>
<evidence type="ECO:0000313" key="2">
    <source>
        <dbReference type="EMBL" id="WNM19495.1"/>
    </source>
</evidence>
<accession>A0AA96EZ14</accession>
<keyword evidence="4" id="KW-1185">Reference proteome</keyword>